<name>E2C1Y6_HARSA</name>
<evidence type="ECO:0000313" key="2">
    <source>
        <dbReference type="Proteomes" id="UP000008237"/>
    </source>
</evidence>
<gene>
    <name evidence="1" type="ORF">EAI_09231</name>
</gene>
<sequence>MNTTQEQKEMILQWMKLNPEVARRRLRRKGESRNEMKKLLEDLARTIMQLTLVLSKVVQTG</sequence>
<dbReference type="AlphaFoldDB" id="E2C1Y6"/>
<dbReference type="InParanoid" id="E2C1Y6"/>
<keyword evidence="2" id="KW-1185">Reference proteome</keyword>
<dbReference type="EMBL" id="GL452019">
    <property type="protein sequence ID" value="EFN78047.1"/>
    <property type="molecule type" value="Genomic_DNA"/>
</dbReference>
<dbReference type="Proteomes" id="UP000008237">
    <property type="component" value="Unassembled WGS sequence"/>
</dbReference>
<reference evidence="1 2" key="1">
    <citation type="journal article" date="2010" name="Science">
        <title>Genomic comparison of the ants Camponotus floridanus and Harpegnathos saltator.</title>
        <authorList>
            <person name="Bonasio R."/>
            <person name="Zhang G."/>
            <person name="Ye C."/>
            <person name="Mutti N.S."/>
            <person name="Fang X."/>
            <person name="Qin N."/>
            <person name="Donahue G."/>
            <person name="Yang P."/>
            <person name="Li Q."/>
            <person name="Li C."/>
            <person name="Zhang P."/>
            <person name="Huang Z."/>
            <person name="Berger S.L."/>
            <person name="Reinberg D."/>
            <person name="Wang J."/>
            <person name="Liebig J."/>
        </authorList>
    </citation>
    <scope>NUCLEOTIDE SEQUENCE [LARGE SCALE GENOMIC DNA]</scope>
    <source>
        <strain evidence="1 2">R22 G/1</strain>
    </source>
</reference>
<protein>
    <submittedName>
        <fullName evidence="1">Uncharacterized protein</fullName>
    </submittedName>
</protein>
<evidence type="ECO:0000313" key="1">
    <source>
        <dbReference type="EMBL" id="EFN78047.1"/>
    </source>
</evidence>
<accession>E2C1Y6</accession>
<proteinExistence type="predicted"/>
<organism evidence="2">
    <name type="scientific">Harpegnathos saltator</name>
    <name type="common">Jerdon's jumping ant</name>
    <dbReference type="NCBI Taxonomy" id="610380"/>
    <lineage>
        <taxon>Eukaryota</taxon>
        <taxon>Metazoa</taxon>
        <taxon>Ecdysozoa</taxon>
        <taxon>Arthropoda</taxon>
        <taxon>Hexapoda</taxon>
        <taxon>Insecta</taxon>
        <taxon>Pterygota</taxon>
        <taxon>Neoptera</taxon>
        <taxon>Endopterygota</taxon>
        <taxon>Hymenoptera</taxon>
        <taxon>Apocrita</taxon>
        <taxon>Aculeata</taxon>
        <taxon>Formicoidea</taxon>
        <taxon>Formicidae</taxon>
        <taxon>Ponerinae</taxon>
        <taxon>Ponerini</taxon>
        <taxon>Harpegnathos</taxon>
    </lineage>
</organism>